<dbReference type="SMART" id="SM01324">
    <property type="entry name" value="YARHG"/>
    <property type="match status" value="1"/>
</dbReference>
<evidence type="ECO:0000256" key="1">
    <source>
        <dbReference type="SAM" id="SignalP"/>
    </source>
</evidence>
<feature type="domain" description="YARHG" evidence="2">
    <location>
        <begin position="4"/>
        <end position="79"/>
    </location>
</feature>
<name>A0AAN0NK32_9RHOB</name>
<dbReference type="AlphaFoldDB" id="A0AAN0NK32"/>
<keyword evidence="4" id="KW-1185">Reference proteome</keyword>
<keyword evidence="1" id="KW-0732">Signal</keyword>
<dbReference type="KEGG" id="yrh:AABB31_09740"/>
<organism evidence="3 4">
    <name type="scientific">Yoonia rhodophyticola</name>
    <dbReference type="NCBI Taxonomy" id="3137370"/>
    <lineage>
        <taxon>Bacteria</taxon>
        <taxon>Pseudomonadati</taxon>
        <taxon>Pseudomonadota</taxon>
        <taxon>Alphaproteobacteria</taxon>
        <taxon>Rhodobacterales</taxon>
        <taxon>Paracoccaceae</taxon>
        <taxon>Yoonia</taxon>
    </lineage>
</organism>
<gene>
    <name evidence="3" type="ORF">AABB31_09740</name>
</gene>
<feature type="chain" id="PRO_5042988600" evidence="1">
    <location>
        <begin position="20"/>
        <end position="188"/>
    </location>
</feature>
<protein>
    <submittedName>
        <fullName evidence="3">DUF4453 domain-containing protein</fullName>
    </submittedName>
</protein>
<accession>A0AAN0NK32</accession>
<feature type="signal peptide" evidence="1">
    <location>
        <begin position="1"/>
        <end position="19"/>
    </location>
</feature>
<dbReference type="InterPro" id="IPR025582">
    <property type="entry name" value="YARHG_dom"/>
</dbReference>
<dbReference type="InterPro" id="IPR027920">
    <property type="entry name" value="DUF4453"/>
</dbReference>
<dbReference type="RefSeq" id="WP_342078399.1">
    <property type="nucleotide sequence ID" value="NZ_CP151767.2"/>
</dbReference>
<sequence>MRFICLCLTFLIAAPAAQASDDFCHELWYTRNLIVDRTGYCFGSELGQSVFDNTGCTTGSPALSSADARKVARIRDVEDEMMCSVNTGSTRLNFSATAELQRLLDLPVPDRIEGGCVGWQGGARALRAGHDADAAQIGTLNDGDSVSFAHEPEGDWSYVTIYDGPDDGQAGWVMLAPISEDSCAQWVG</sequence>
<evidence type="ECO:0000259" key="2">
    <source>
        <dbReference type="SMART" id="SM01324"/>
    </source>
</evidence>
<proteinExistence type="predicted"/>
<dbReference type="Proteomes" id="UP001470809">
    <property type="component" value="Chromosome"/>
</dbReference>
<reference evidence="3" key="1">
    <citation type="submission" date="2024-08" db="EMBL/GenBank/DDBJ databases">
        <title>Phylogenomic analyses of a clade within the roseobacter group suggest taxonomic reassignments of species of the genera Aestuariivita, Citreicella, Loktanella, Nautella, Pelagibaca, Ruegeria, Thalassobius, Thiobacimonas and Tropicibacter, and the proposal o.</title>
        <authorList>
            <person name="Jeon C.O."/>
        </authorList>
    </citation>
    <scope>NUCLEOTIDE SEQUENCE</scope>
    <source>
        <strain evidence="3">SS1-5</strain>
    </source>
</reference>
<dbReference type="EMBL" id="CP151767">
    <property type="protein sequence ID" value="WZU69107.1"/>
    <property type="molecule type" value="Genomic_DNA"/>
</dbReference>
<dbReference type="Pfam" id="PF14627">
    <property type="entry name" value="DUF4453"/>
    <property type="match status" value="1"/>
</dbReference>
<evidence type="ECO:0000313" key="4">
    <source>
        <dbReference type="Proteomes" id="UP001470809"/>
    </source>
</evidence>
<dbReference type="Pfam" id="PF13308">
    <property type="entry name" value="YARHG"/>
    <property type="match status" value="1"/>
</dbReference>
<evidence type="ECO:0000313" key="3">
    <source>
        <dbReference type="EMBL" id="WZU69107.1"/>
    </source>
</evidence>